<dbReference type="EMBL" id="KN833696">
    <property type="protein sequence ID" value="KIK27551.1"/>
    <property type="molecule type" value="Genomic_DNA"/>
</dbReference>
<dbReference type="InterPro" id="IPR019474">
    <property type="entry name" value="Ub_conjug_fac_E4_core"/>
</dbReference>
<dbReference type="GO" id="GO:0000209">
    <property type="term" value="P:protein polyubiquitination"/>
    <property type="evidence" value="ECO:0007669"/>
    <property type="project" value="TreeGrafter"/>
</dbReference>
<gene>
    <name evidence="12" type="ORF">PISMIDRAFT_92876</name>
</gene>
<feature type="domain" description="U-box" evidence="11">
    <location>
        <begin position="960"/>
        <end position="1034"/>
    </location>
</feature>
<comment type="similarity">
    <text evidence="5">Belongs to the ubiquitin conjugation factor E4 family.</text>
</comment>
<dbReference type="STRING" id="765257.A0A0C9ZE47"/>
<evidence type="ECO:0000256" key="3">
    <source>
        <dbReference type="ARBA" id="ARBA00004496"/>
    </source>
</evidence>
<dbReference type="UniPathway" id="UPA00143"/>
<organism evidence="12 13">
    <name type="scientific">Pisolithus microcarpus 441</name>
    <dbReference type="NCBI Taxonomy" id="765257"/>
    <lineage>
        <taxon>Eukaryota</taxon>
        <taxon>Fungi</taxon>
        <taxon>Dikarya</taxon>
        <taxon>Basidiomycota</taxon>
        <taxon>Agaricomycotina</taxon>
        <taxon>Agaricomycetes</taxon>
        <taxon>Agaricomycetidae</taxon>
        <taxon>Boletales</taxon>
        <taxon>Sclerodermatineae</taxon>
        <taxon>Pisolithaceae</taxon>
        <taxon>Pisolithus</taxon>
    </lineage>
</organism>
<dbReference type="FunFam" id="3.30.40.10:FF:000055">
    <property type="entry name" value="Ubiquitin conjugation factor e4 a"/>
    <property type="match status" value="1"/>
</dbReference>
<comment type="pathway">
    <text evidence="4">Protein modification; protein ubiquitination.</text>
</comment>
<dbReference type="InterPro" id="IPR045132">
    <property type="entry name" value="UBE4"/>
</dbReference>
<evidence type="ECO:0000256" key="2">
    <source>
        <dbReference type="ARBA" id="ARBA00004123"/>
    </source>
</evidence>
<evidence type="ECO:0000256" key="4">
    <source>
        <dbReference type="ARBA" id="ARBA00004906"/>
    </source>
</evidence>
<dbReference type="OrthoDB" id="20295at2759"/>
<dbReference type="InterPro" id="IPR003613">
    <property type="entry name" value="Ubox_domain"/>
</dbReference>
<dbReference type="PANTHER" id="PTHR13931:SF2">
    <property type="entry name" value="UBIQUITIN CONJUGATION FACTOR E4 B"/>
    <property type="match status" value="1"/>
</dbReference>
<dbReference type="GO" id="GO:0034450">
    <property type="term" value="F:ubiquitin-ubiquitin ligase activity"/>
    <property type="evidence" value="ECO:0007669"/>
    <property type="project" value="InterPro"/>
</dbReference>
<dbReference type="GO" id="GO:0036503">
    <property type="term" value="P:ERAD pathway"/>
    <property type="evidence" value="ECO:0007669"/>
    <property type="project" value="InterPro"/>
</dbReference>
<evidence type="ECO:0000256" key="8">
    <source>
        <dbReference type="ARBA" id="ARBA00022679"/>
    </source>
</evidence>
<evidence type="ECO:0000256" key="10">
    <source>
        <dbReference type="ARBA" id="ARBA00023242"/>
    </source>
</evidence>
<evidence type="ECO:0000313" key="13">
    <source>
        <dbReference type="Proteomes" id="UP000054018"/>
    </source>
</evidence>
<comment type="subcellular location">
    <subcellularLocation>
        <location evidence="3">Cytoplasm</location>
    </subcellularLocation>
    <subcellularLocation>
        <location evidence="2">Nucleus</location>
    </subcellularLocation>
</comment>
<dbReference type="EC" id="2.3.2.27" evidence="6"/>
<dbReference type="Pfam" id="PF04564">
    <property type="entry name" value="U-box"/>
    <property type="match status" value="1"/>
</dbReference>
<evidence type="ECO:0000256" key="7">
    <source>
        <dbReference type="ARBA" id="ARBA00022490"/>
    </source>
</evidence>
<dbReference type="GO" id="GO:0000151">
    <property type="term" value="C:ubiquitin ligase complex"/>
    <property type="evidence" value="ECO:0007669"/>
    <property type="project" value="InterPro"/>
</dbReference>
<dbReference type="GO" id="GO:0005634">
    <property type="term" value="C:nucleus"/>
    <property type="evidence" value="ECO:0007669"/>
    <property type="project" value="UniProtKB-SubCell"/>
</dbReference>
<evidence type="ECO:0000256" key="6">
    <source>
        <dbReference type="ARBA" id="ARBA00012483"/>
    </source>
</evidence>
<dbReference type="Gene3D" id="3.30.40.10">
    <property type="entry name" value="Zinc/RING finger domain, C3HC4 (zinc finger)"/>
    <property type="match status" value="1"/>
</dbReference>
<dbReference type="GO" id="GO:0006511">
    <property type="term" value="P:ubiquitin-dependent protein catabolic process"/>
    <property type="evidence" value="ECO:0007669"/>
    <property type="project" value="InterPro"/>
</dbReference>
<evidence type="ECO:0000256" key="5">
    <source>
        <dbReference type="ARBA" id="ARBA00007434"/>
    </source>
</evidence>
<keyword evidence="8" id="KW-0808">Transferase</keyword>
<comment type="catalytic activity">
    <reaction evidence="1">
        <text>S-ubiquitinyl-[E2 ubiquitin-conjugating enzyme]-L-cysteine + [acceptor protein]-L-lysine = [E2 ubiquitin-conjugating enzyme]-L-cysteine + N(6)-ubiquitinyl-[acceptor protein]-L-lysine.</text>
        <dbReference type="EC" id="2.3.2.27"/>
    </reaction>
</comment>
<evidence type="ECO:0000256" key="1">
    <source>
        <dbReference type="ARBA" id="ARBA00000900"/>
    </source>
</evidence>
<dbReference type="CDD" id="cd16657">
    <property type="entry name" value="RING-Ubox_UBE4A"/>
    <property type="match status" value="1"/>
</dbReference>
<keyword evidence="7" id="KW-0963">Cytoplasm</keyword>
<reference evidence="13" key="2">
    <citation type="submission" date="2015-01" db="EMBL/GenBank/DDBJ databases">
        <title>Evolutionary Origins and Diversification of the Mycorrhizal Mutualists.</title>
        <authorList>
            <consortium name="DOE Joint Genome Institute"/>
            <consortium name="Mycorrhizal Genomics Consortium"/>
            <person name="Kohler A."/>
            <person name="Kuo A."/>
            <person name="Nagy L.G."/>
            <person name="Floudas D."/>
            <person name="Copeland A."/>
            <person name="Barry K.W."/>
            <person name="Cichocki N."/>
            <person name="Veneault-Fourrey C."/>
            <person name="LaButti K."/>
            <person name="Lindquist E.A."/>
            <person name="Lipzen A."/>
            <person name="Lundell T."/>
            <person name="Morin E."/>
            <person name="Murat C."/>
            <person name="Riley R."/>
            <person name="Ohm R."/>
            <person name="Sun H."/>
            <person name="Tunlid A."/>
            <person name="Henrissat B."/>
            <person name="Grigoriev I.V."/>
            <person name="Hibbett D.S."/>
            <person name="Martin F."/>
        </authorList>
    </citation>
    <scope>NUCLEOTIDE SEQUENCE [LARGE SCALE GENOMIC DNA]</scope>
    <source>
        <strain evidence="13">441</strain>
    </source>
</reference>
<proteinExistence type="inferred from homology"/>
<keyword evidence="9" id="KW-0833">Ubl conjugation pathway</keyword>
<accession>A0A0C9ZE47</accession>
<dbReference type="Proteomes" id="UP000054018">
    <property type="component" value="Unassembled WGS sequence"/>
</dbReference>
<dbReference type="SUPFAM" id="SSF57850">
    <property type="entry name" value="RING/U-box"/>
    <property type="match status" value="1"/>
</dbReference>
<sequence length="1053" mass="119202">MEATPVKPRQILTTSLSPPVQQLPQLPLKRKAPLSTTDKVELSSWEDESIAQIFKVTLDRSTAERSNYDLVWLKNLQSELLSEGHGQTFPLRLSGEILDRLLIARLELDPHAMSDDLEYVPVLASLPAQMTAFEYLVGCWKRLNKTRNDLLRRNPVKEMQQASVLLEKIRGLVISYAGLNLQDPEMFPQPQGRDVGPSELVGPLLSLSMLSSPLTSSSPADNALDPIEVEPFLQDLARRFEPDNEIDSVLGPVVLQLLSHSSLVRPEGIGGGDSSWRAVVTGVETLVRVKSIAVMFTRLPEWNPPHATAASIEVSSMMGPLCRLGVFSREWPYIAKTYFSEPSNRSRSDVESSYASLRGTVKSLQSSLFSIFNTLVRASPEAKEAVLEYFATVVRLNVKRAGMQVEPDTVASDSFMINLHSVLLRFAEPFMDARYSKMDRIDPLYFAISNRIDLKEETRIKATSEEAAQWAEEHRQGAGPPNFISEIFYLCNAMAHYGYLRTIQTYEDFGKHLDDLQRHHDMINGDRSWVGTPFQARTEATLNQCKSEMAKIQAHQLAFRVQLLEPDLVFRYIGFTNFVSTWLIRKVDPRELHPQPIVELPLPQEVPMSFRVLPEYVLEDVIEYFLFVVRHSPNSLDLSGKEELVTFALTFLTSTWCIKNPFLKAKINEAVFYGVLPYGHERNGILSGLLNSHPLAVKNLIPAMTHFYIEVEQTGASSQFYDKFSARNIAYILKAVWNNPVHREALNAEAKDVEKFVRFVNLMINDVTYLMDESLSELTQIHNLQAEMADQVAWQARPTQYRRERENTLRGLERHASGYTTLGKSTVGLLRDFTAETKAPFMMPEIVNRLAAMLDYNLEALVGPKCSELRVKEPEKYSFNPRLLLSDILQVYLNLSDEDEFVRAVANDGRTYKPELFETAITRARKISLKSESELEQLRAFAIKVAETKATIEQEEDLGEIPEEFLDPLMYTLMRDPVTLPSSRVVIDRATIKSHLLSDSKDPFNRSPLSFSEVLPNPELKARIDAFVTERRGQTAAARKPAGDFANMDTVMD</sequence>
<dbReference type="HOGENOM" id="CLU_003224_2_1_1"/>
<dbReference type="InterPro" id="IPR013083">
    <property type="entry name" value="Znf_RING/FYVE/PHD"/>
</dbReference>
<dbReference type="PROSITE" id="PS51698">
    <property type="entry name" value="U_BOX"/>
    <property type="match status" value="1"/>
</dbReference>
<reference evidence="12 13" key="1">
    <citation type="submission" date="2014-04" db="EMBL/GenBank/DDBJ databases">
        <authorList>
            <consortium name="DOE Joint Genome Institute"/>
            <person name="Kuo A."/>
            <person name="Kohler A."/>
            <person name="Costa M.D."/>
            <person name="Nagy L.G."/>
            <person name="Floudas D."/>
            <person name="Copeland A."/>
            <person name="Barry K.W."/>
            <person name="Cichocki N."/>
            <person name="Veneault-Fourrey C."/>
            <person name="LaButti K."/>
            <person name="Lindquist E.A."/>
            <person name="Lipzen A."/>
            <person name="Lundell T."/>
            <person name="Morin E."/>
            <person name="Murat C."/>
            <person name="Sun H."/>
            <person name="Tunlid A."/>
            <person name="Henrissat B."/>
            <person name="Grigoriev I.V."/>
            <person name="Hibbett D.S."/>
            <person name="Martin F."/>
            <person name="Nordberg H.P."/>
            <person name="Cantor M.N."/>
            <person name="Hua S.X."/>
        </authorList>
    </citation>
    <scope>NUCLEOTIDE SEQUENCE [LARGE SCALE GENOMIC DNA]</scope>
    <source>
        <strain evidence="12 13">441</strain>
    </source>
</reference>
<dbReference type="GO" id="GO:0005737">
    <property type="term" value="C:cytoplasm"/>
    <property type="evidence" value="ECO:0007669"/>
    <property type="project" value="UniProtKB-SubCell"/>
</dbReference>
<dbReference type="SMART" id="SM00504">
    <property type="entry name" value="Ubox"/>
    <property type="match status" value="1"/>
</dbReference>
<keyword evidence="10" id="KW-0539">Nucleus</keyword>
<dbReference type="PANTHER" id="PTHR13931">
    <property type="entry name" value="UBIQUITINATION FACTOR E4"/>
    <property type="match status" value="1"/>
</dbReference>
<evidence type="ECO:0000256" key="9">
    <source>
        <dbReference type="ARBA" id="ARBA00022786"/>
    </source>
</evidence>
<dbReference type="AlphaFoldDB" id="A0A0C9ZE47"/>
<keyword evidence="13" id="KW-1185">Reference proteome</keyword>
<name>A0A0C9ZE47_9AGAM</name>
<dbReference type="Pfam" id="PF10408">
    <property type="entry name" value="Ufd2P_core"/>
    <property type="match status" value="1"/>
</dbReference>
<evidence type="ECO:0000313" key="12">
    <source>
        <dbReference type="EMBL" id="KIK27551.1"/>
    </source>
</evidence>
<evidence type="ECO:0000259" key="11">
    <source>
        <dbReference type="PROSITE" id="PS51698"/>
    </source>
</evidence>
<protein>
    <recommendedName>
        <fullName evidence="6">RING-type E3 ubiquitin transferase</fullName>
        <ecNumber evidence="6">2.3.2.27</ecNumber>
    </recommendedName>
</protein>